<dbReference type="Proteomes" id="UP001162164">
    <property type="component" value="Unassembled WGS sequence"/>
</dbReference>
<evidence type="ECO:0000313" key="1">
    <source>
        <dbReference type="EMBL" id="KAJ8981570.1"/>
    </source>
</evidence>
<sequence length="97" mass="11561">MQGHFNRSIGVCQGDNGGGLVFQNYRDNRYYVHGIRLFTDTNQWFNEEPEQFNKNNNCKKCPVTSNNYVLDQKMANKRFRCQQQTFRLFATHEKMKD</sequence>
<gene>
    <name evidence="1" type="ORF">NQ317_009830</name>
</gene>
<evidence type="ECO:0000313" key="2">
    <source>
        <dbReference type="Proteomes" id="UP001162164"/>
    </source>
</evidence>
<name>A0ABQ9JTW3_9CUCU</name>
<reference evidence="1" key="1">
    <citation type="journal article" date="2023" name="Insect Mol. Biol.">
        <title>Genome sequencing provides insights into the evolution of gene families encoding plant cell wall-degrading enzymes in longhorned beetles.</title>
        <authorList>
            <person name="Shin N.R."/>
            <person name="Okamura Y."/>
            <person name="Kirsch R."/>
            <person name="Pauchet Y."/>
        </authorList>
    </citation>
    <scope>NUCLEOTIDE SEQUENCE</scope>
    <source>
        <strain evidence="1">MMC_N1</strain>
    </source>
</reference>
<keyword evidence="2" id="KW-1185">Reference proteome</keyword>
<dbReference type="InterPro" id="IPR043504">
    <property type="entry name" value="Peptidase_S1_PA_chymotrypsin"/>
</dbReference>
<organism evidence="1 2">
    <name type="scientific">Molorchus minor</name>
    <dbReference type="NCBI Taxonomy" id="1323400"/>
    <lineage>
        <taxon>Eukaryota</taxon>
        <taxon>Metazoa</taxon>
        <taxon>Ecdysozoa</taxon>
        <taxon>Arthropoda</taxon>
        <taxon>Hexapoda</taxon>
        <taxon>Insecta</taxon>
        <taxon>Pterygota</taxon>
        <taxon>Neoptera</taxon>
        <taxon>Endopterygota</taxon>
        <taxon>Coleoptera</taxon>
        <taxon>Polyphaga</taxon>
        <taxon>Cucujiformia</taxon>
        <taxon>Chrysomeloidea</taxon>
        <taxon>Cerambycidae</taxon>
        <taxon>Lamiinae</taxon>
        <taxon>Monochamini</taxon>
        <taxon>Molorchus</taxon>
    </lineage>
</organism>
<accession>A0ABQ9JTW3</accession>
<comment type="caution">
    <text evidence="1">The sequence shown here is derived from an EMBL/GenBank/DDBJ whole genome shotgun (WGS) entry which is preliminary data.</text>
</comment>
<dbReference type="InterPro" id="IPR009003">
    <property type="entry name" value="Peptidase_S1_PA"/>
</dbReference>
<dbReference type="SUPFAM" id="SSF50494">
    <property type="entry name" value="Trypsin-like serine proteases"/>
    <property type="match status" value="1"/>
</dbReference>
<proteinExistence type="predicted"/>
<dbReference type="Gene3D" id="2.40.10.10">
    <property type="entry name" value="Trypsin-like serine proteases"/>
    <property type="match status" value="1"/>
</dbReference>
<dbReference type="EMBL" id="JAPWTJ010000177">
    <property type="protein sequence ID" value="KAJ8981570.1"/>
    <property type="molecule type" value="Genomic_DNA"/>
</dbReference>
<protein>
    <submittedName>
        <fullName evidence="1">Uncharacterized protein</fullName>
    </submittedName>
</protein>